<evidence type="ECO:0000313" key="2">
    <source>
        <dbReference type="EMBL" id="WMW81494.1"/>
    </source>
</evidence>
<reference evidence="2" key="1">
    <citation type="submission" date="2023-09" db="EMBL/GenBank/DDBJ databases">
        <title>Undibacterium sp. 20NA77.5 isolated from freshwater.</title>
        <authorList>
            <person name="Le V."/>
            <person name="Ko S.-R."/>
            <person name="Ahn C.-Y."/>
            <person name="Oh H.-M."/>
        </authorList>
    </citation>
    <scope>NUCLEOTIDE SEQUENCE</scope>
    <source>
        <strain evidence="2">20NA77.5</strain>
    </source>
</reference>
<feature type="region of interest" description="Disordered" evidence="1">
    <location>
        <begin position="18"/>
        <end position="50"/>
    </location>
</feature>
<organism evidence="2 3">
    <name type="scientific">Undibacterium cyanobacteriorum</name>
    <dbReference type="NCBI Taxonomy" id="3073561"/>
    <lineage>
        <taxon>Bacteria</taxon>
        <taxon>Pseudomonadati</taxon>
        <taxon>Pseudomonadota</taxon>
        <taxon>Betaproteobacteria</taxon>
        <taxon>Burkholderiales</taxon>
        <taxon>Oxalobacteraceae</taxon>
        <taxon>Undibacterium</taxon>
    </lineage>
</organism>
<name>A0ABY9RJW1_9BURK</name>
<feature type="compositionally biased region" description="Basic and acidic residues" evidence="1">
    <location>
        <begin position="18"/>
        <end position="45"/>
    </location>
</feature>
<proteinExistence type="predicted"/>
<keyword evidence="3" id="KW-1185">Reference proteome</keyword>
<gene>
    <name evidence="2" type="ORF">RF679_04240</name>
</gene>
<dbReference type="EMBL" id="CP133720">
    <property type="protein sequence ID" value="WMW81494.1"/>
    <property type="molecule type" value="Genomic_DNA"/>
</dbReference>
<evidence type="ECO:0000313" key="3">
    <source>
        <dbReference type="Proteomes" id="UP001181355"/>
    </source>
</evidence>
<dbReference type="Pfam" id="PF14137">
    <property type="entry name" value="DUF4304"/>
    <property type="match status" value="1"/>
</dbReference>
<dbReference type="Proteomes" id="UP001181355">
    <property type="component" value="Chromosome"/>
</dbReference>
<evidence type="ECO:0000256" key="1">
    <source>
        <dbReference type="SAM" id="MobiDB-lite"/>
    </source>
</evidence>
<accession>A0ABY9RJW1</accession>
<dbReference type="InterPro" id="IPR025412">
    <property type="entry name" value="DUF4304"/>
</dbReference>
<protein>
    <submittedName>
        <fullName evidence="2">DUF4304 domain-containing protein</fullName>
    </submittedName>
</protein>
<sequence>MWKKIKDLFSVKIDGEASDAEHELESGDVHENRPGSDKSEGDNKSDGPNLSDLIRQHLAPVLRADGFTGSGRNFRKIHTDWVLVLSVETSRAGNAFALNLGIQAKFAPDSLGKEVDPKKIKVQLCEFRRRVLTPEIDVWWKFDSTPESMSEALQSAAQCYVQQIRSLARAICSENSPFASITPDDFSVEKMGFNQFDTTEGRLALSIARYRMKYELYESAQAFAQLGLKYVGISVGLQRDLEELIEEAIKKREKVLTVATSADVAADAESLGQANNL</sequence>
<dbReference type="RefSeq" id="WP_309482973.1">
    <property type="nucleotide sequence ID" value="NZ_CP133720.1"/>
</dbReference>